<evidence type="ECO:0000256" key="3">
    <source>
        <dbReference type="ARBA" id="ARBA00022664"/>
    </source>
</evidence>
<dbReference type="GO" id="GO:0004535">
    <property type="term" value="F:poly(A)-specific ribonuclease activity"/>
    <property type="evidence" value="ECO:0007669"/>
    <property type="project" value="TreeGrafter"/>
</dbReference>
<dbReference type="STRING" id="554065.E1Z4G7"/>
<feature type="domain" description="Exonuclease" evidence="8">
    <location>
        <begin position="29"/>
        <end position="211"/>
    </location>
</feature>
<keyword evidence="6" id="KW-0378">Hydrolase</keyword>
<gene>
    <name evidence="9" type="ORF">CHLNCDRAFT_29501</name>
</gene>
<reference evidence="9 10" key="1">
    <citation type="journal article" date="2010" name="Plant Cell">
        <title>The Chlorella variabilis NC64A genome reveals adaptation to photosymbiosis, coevolution with viruses, and cryptic sex.</title>
        <authorList>
            <person name="Blanc G."/>
            <person name="Duncan G."/>
            <person name="Agarkova I."/>
            <person name="Borodovsky M."/>
            <person name="Gurnon J."/>
            <person name="Kuo A."/>
            <person name="Lindquist E."/>
            <person name="Lucas S."/>
            <person name="Pangilinan J."/>
            <person name="Polle J."/>
            <person name="Salamov A."/>
            <person name="Terry A."/>
            <person name="Yamada T."/>
            <person name="Dunigan D.D."/>
            <person name="Grigoriev I.V."/>
            <person name="Claverie J.M."/>
            <person name="Van Etten J.L."/>
        </authorList>
    </citation>
    <scope>NUCLEOTIDE SEQUENCE [LARGE SCALE GENOMIC DNA]</scope>
    <source>
        <strain evidence="9 10">NC64A</strain>
    </source>
</reference>
<dbReference type="GO" id="GO:0031251">
    <property type="term" value="C:PAN complex"/>
    <property type="evidence" value="ECO:0007669"/>
    <property type="project" value="TreeGrafter"/>
</dbReference>
<keyword evidence="10" id="KW-1185">Reference proteome</keyword>
<dbReference type="InterPro" id="IPR050785">
    <property type="entry name" value="PAN2-PAN3_catalytic_subunit"/>
</dbReference>
<proteinExistence type="predicted"/>
<dbReference type="AlphaFoldDB" id="E1Z4G7"/>
<dbReference type="FunFam" id="3.30.420.10:FF:000028">
    <property type="entry name" value="PAN2-PAN3 deadenylation complex catalytic subunit PAN2"/>
    <property type="match status" value="1"/>
</dbReference>
<evidence type="ECO:0000256" key="5">
    <source>
        <dbReference type="ARBA" id="ARBA00022723"/>
    </source>
</evidence>
<dbReference type="PANTHER" id="PTHR15728:SF0">
    <property type="entry name" value="PAN2-PAN3 DEADENYLATION COMPLEX CATALYTIC SUBUNIT PAN2"/>
    <property type="match status" value="1"/>
</dbReference>
<dbReference type="KEGG" id="cvr:CHLNCDRAFT_29501"/>
<dbReference type="Proteomes" id="UP000008141">
    <property type="component" value="Unassembled WGS sequence"/>
</dbReference>
<dbReference type="GO" id="GO:0000932">
    <property type="term" value="C:P-body"/>
    <property type="evidence" value="ECO:0007669"/>
    <property type="project" value="TreeGrafter"/>
</dbReference>
<keyword evidence="2" id="KW-0963">Cytoplasm</keyword>
<feature type="compositionally biased region" description="Gly residues" evidence="7">
    <location>
        <begin position="291"/>
        <end position="302"/>
    </location>
</feature>
<dbReference type="CDD" id="cd06143">
    <property type="entry name" value="PAN2_exo"/>
    <property type="match status" value="1"/>
</dbReference>
<dbReference type="eggNOG" id="KOG1275">
    <property type="taxonomic scope" value="Eukaryota"/>
</dbReference>
<comment type="subcellular location">
    <subcellularLocation>
        <location evidence="1">Cytoplasm</location>
    </subcellularLocation>
</comment>
<dbReference type="GeneID" id="17358642"/>
<dbReference type="SUPFAM" id="SSF53098">
    <property type="entry name" value="Ribonuclease H-like"/>
    <property type="match status" value="1"/>
</dbReference>
<protein>
    <recommendedName>
        <fullName evidence="8">Exonuclease domain-containing protein</fullName>
    </recommendedName>
</protein>
<dbReference type="OrthoDB" id="16516at2759"/>
<evidence type="ECO:0000256" key="4">
    <source>
        <dbReference type="ARBA" id="ARBA00022722"/>
    </source>
</evidence>
<evidence type="ECO:0000259" key="8">
    <source>
        <dbReference type="SMART" id="SM00479"/>
    </source>
</evidence>
<evidence type="ECO:0000256" key="7">
    <source>
        <dbReference type="SAM" id="MobiDB-lite"/>
    </source>
</evidence>
<dbReference type="EMBL" id="GL433836">
    <property type="protein sequence ID" value="EFN59057.1"/>
    <property type="molecule type" value="Genomic_DNA"/>
</dbReference>
<evidence type="ECO:0000256" key="2">
    <source>
        <dbReference type="ARBA" id="ARBA00022490"/>
    </source>
</evidence>
<dbReference type="GO" id="GO:0046872">
    <property type="term" value="F:metal ion binding"/>
    <property type="evidence" value="ECO:0007669"/>
    <property type="project" value="UniProtKB-KW"/>
</dbReference>
<dbReference type="SMART" id="SM00479">
    <property type="entry name" value="EXOIII"/>
    <property type="match status" value="1"/>
</dbReference>
<dbReference type="InParanoid" id="E1Z4G7"/>
<evidence type="ECO:0000313" key="10">
    <source>
        <dbReference type="Proteomes" id="UP000008141"/>
    </source>
</evidence>
<dbReference type="Gene3D" id="3.30.420.10">
    <property type="entry name" value="Ribonuclease H-like superfamily/Ribonuclease H"/>
    <property type="match status" value="1"/>
</dbReference>
<evidence type="ECO:0000256" key="6">
    <source>
        <dbReference type="ARBA" id="ARBA00022801"/>
    </source>
</evidence>
<dbReference type="InterPro" id="IPR012337">
    <property type="entry name" value="RNaseH-like_sf"/>
</dbReference>
<dbReference type="PANTHER" id="PTHR15728">
    <property type="entry name" value="DEADENYLATION COMPLEX CATALYTIC SUBUNIT PAN2"/>
    <property type="match status" value="1"/>
</dbReference>
<dbReference type="GO" id="GO:0003676">
    <property type="term" value="F:nucleic acid binding"/>
    <property type="evidence" value="ECO:0007669"/>
    <property type="project" value="InterPro"/>
</dbReference>
<dbReference type="InterPro" id="IPR013520">
    <property type="entry name" value="Ribonucl_H"/>
</dbReference>
<dbReference type="GO" id="GO:0006397">
    <property type="term" value="P:mRNA processing"/>
    <property type="evidence" value="ECO:0007669"/>
    <property type="project" value="UniProtKB-KW"/>
</dbReference>
<feature type="region of interest" description="Disordered" evidence="7">
    <location>
        <begin position="268"/>
        <end position="302"/>
    </location>
</feature>
<sequence length="302" mass="33209">MPPLQGPKVRLHKPAFTPLLPSELPQPGSLFALDAEFVAFSPPEKALQRGVEVEVRPSRLGLARVSVLRGQGAAKGACCIDDYIKCAEPVYDYLTKFSGLVPGDLDPARSPHHLTTLKHAYLKLRHLVDCGAVFVGHGLKKDFRMINIVVPPSQIVDTVDLFHAKRSRKLSLRFLASYLLRCSIQEHTHDSIEDAATALKLYDVYQQLVREGAFEAKLREMYDWGKRFGWEPVVWKDGQPHPAPQPAPAAVAAAYASGAAAAAGGLAHQMHGARPGHLHHQHQHQQHRGMHGMGGLRGQGKR</sequence>
<accession>E1Z4G7</accession>
<dbReference type="InterPro" id="IPR036397">
    <property type="entry name" value="RNaseH_sf"/>
</dbReference>
<keyword evidence="5" id="KW-0479">Metal-binding</keyword>
<name>E1Z4G7_CHLVA</name>
<organism evidence="10">
    <name type="scientific">Chlorella variabilis</name>
    <name type="common">Green alga</name>
    <dbReference type="NCBI Taxonomy" id="554065"/>
    <lineage>
        <taxon>Eukaryota</taxon>
        <taxon>Viridiplantae</taxon>
        <taxon>Chlorophyta</taxon>
        <taxon>core chlorophytes</taxon>
        <taxon>Trebouxiophyceae</taxon>
        <taxon>Chlorellales</taxon>
        <taxon>Chlorellaceae</taxon>
        <taxon>Chlorella clade</taxon>
        <taxon>Chlorella</taxon>
    </lineage>
</organism>
<dbReference type="Pfam" id="PF00929">
    <property type="entry name" value="RNase_T"/>
    <property type="match status" value="1"/>
</dbReference>
<evidence type="ECO:0000256" key="1">
    <source>
        <dbReference type="ARBA" id="ARBA00004496"/>
    </source>
</evidence>
<dbReference type="RefSeq" id="XP_005851159.1">
    <property type="nucleotide sequence ID" value="XM_005851097.1"/>
</dbReference>
<dbReference type="GO" id="GO:0000289">
    <property type="term" value="P:nuclear-transcribed mRNA poly(A) tail shortening"/>
    <property type="evidence" value="ECO:0007669"/>
    <property type="project" value="TreeGrafter"/>
</dbReference>
<keyword evidence="4" id="KW-0540">Nuclease</keyword>
<keyword evidence="3" id="KW-0507">mRNA processing</keyword>
<feature type="compositionally biased region" description="Basic residues" evidence="7">
    <location>
        <begin position="274"/>
        <end position="290"/>
    </location>
</feature>
<evidence type="ECO:0000313" key="9">
    <source>
        <dbReference type="EMBL" id="EFN59057.1"/>
    </source>
</evidence>